<feature type="transmembrane region" description="Helical" evidence="1">
    <location>
        <begin position="173"/>
        <end position="194"/>
    </location>
</feature>
<keyword evidence="1" id="KW-0472">Membrane</keyword>
<keyword evidence="3" id="KW-1185">Reference proteome</keyword>
<evidence type="ECO:0008006" key="4">
    <source>
        <dbReference type="Google" id="ProtNLM"/>
    </source>
</evidence>
<feature type="transmembrane region" description="Helical" evidence="1">
    <location>
        <begin position="291"/>
        <end position="312"/>
    </location>
</feature>
<dbReference type="AlphaFoldDB" id="A0A226EC17"/>
<keyword evidence="1" id="KW-0812">Transmembrane</keyword>
<accession>A0A226EC17</accession>
<evidence type="ECO:0000313" key="3">
    <source>
        <dbReference type="Proteomes" id="UP000198287"/>
    </source>
</evidence>
<dbReference type="EMBL" id="LNIX01000005">
    <property type="protein sequence ID" value="OXA55115.1"/>
    <property type="molecule type" value="Genomic_DNA"/>
</dbReference>
<feature type="transmembrane region" description="Helical" evidence="1">
    <location>
        <begin position="217"/>
        <end position="242"/>
    </location>
</feature>
<organism evidence="2 3">
    <name type="scientific">Folsomia candida</name>
    <name type="common">Springtail</name>
    <dbReference type="NCBI Taxonomy" id="158441"/>
    <lineage>
        <taxon>Eukaryota</taxon>
        <taxon>Metazoa</taxon>
        <taxon>Ecdysozoa</taxon>
        <taxon>Arthropoda</taxon>
        <taxon>Hexapoda</taxon>
        <taxon>Collembola</taxon>
        <taxon>Entomobryomorpha</taxon>
        <taxon>Isotomoidea</taxon>
        <taxon>Isotomidae</taxon>
        <taxon>Proisotominae</taxon>
        <taxon>Folsomia</taxon>
    </lineage>
</organism>
<name>A0A226EC17_FOLCA</name>
<feature type="transmembrane region" description="Helical" evidence="1">
    <location>
        <begin position="110"/>
        <end position="130"/>
    </location>
</feature>
<proteinExistence type="predicted"/>
<feature type="transmembrane region" description="Helical" evidence="1">
    <location>
        <begin position="68"/>
        <end position="90"/>
    </location>
</feature>
<protein>
    <recommendedName>
        <fullName evidence="4">Gustatory receptor</fullName>
    </recommendedName>
</protein>
<reference evidence="2 3" key="1">
    <citation type="submission" date="2015-12" db="EMBL/GenBank/DDBJ databases">
        <title>The genome of Folsomia candida.</title>
        <authorList>
            <person name="Faddeeva A."/>
            <person name="Derks M.F."/>
            <person name="Anvar Y."/>
            <person name="Smit S."/>
            <person name="Van Straalen N."/>
            <person name="Roelofs D."/>
        </authorList>
    </citation>
    <scope>NUCLEOTIDE SEQUENCE [LARGE SCALE GENOMIC DNA]</scope>
    <source>
        <strain evidence="2 3">VU population</strain>
        <tissue evidence="2">Whole body</tissue>
    </source>
</reference>
<comment type="caution">
    <text evidence="2">The sequence shown here is derived from an EMBL/GenBank/DDBJ whole genome shotgun (WGS) entry which is preliminary data.</text>
</comment>
<gene>
    <name evidence="2" type="ORF">Fcan01_10732</name>
</gene>
<dbReference type="Proteomes" id="UP000198287">
    <property type="component" value="Unassembled WGS sequence"/>
</dbReference>
<feature type="transmembrane region" description="Helical" evidence="1">
    <location>
        <begin position="318"/>
        <end position="336"/>
    </location>
</feature>
<keyword evidence="1" id="KW-1133">Transmembrane helix</keyword>
<evidence type="ECO:0000313" key="2">
    <source>
        <dbReference type="EMBL" id="OXA55115.1"/>
    </source>
</evidence>
<evidence type="ECO:0000256" key="1">
    <source>
        <dbReference type="SAM" id="Phobius"/>
    </source>
</evidence>
<sequence length="374" mass="42599">MLQKLQKLYKPSISPERSLDPEELLLKWAKWPLLGVQFNGYLSFSVSSRKFKMDIKSAPKDCKKTLQFNFFSIPFLFHLLFVTTFSVVTILWGHENYGAFTHLRKVSPDFVIMAGNMICGFSYTIGNRIWSLLCSKKYLAFWTYQVDKIALITPNLWDPNTVLDLQKKIRTSFFRTVFLLCTVTFSLLFSNLILVDTLKISNHGIITSSYLNKSRQIVIVGLLGTYCVFSHVFFSIWLNFFVKTYSAAVSSLRVELEGWSISGAKISRLSKNYSILIELVDHFNDRMGRRIVLEVGFNLIYILASTYLAIVSGKMGDIGAVLTTVMCTLLSMQVLYEYGNDGENLEVERVKLVKLLCAVEEGEGQYEIGVANKV</sequence>